<reference evidence="9" key="1">
    <citation type="submission" date="2023-06" db="EMBL/GenBank/DDBJ databases">
        <title>A Treasure from Seagulls: Isolation and Description of Aciduricobacillus qingdaonensis gen. nov., sp. nov., a Rare Obligately Uric Acid-utilizing Member in the Family Bacillaceae.</title>
        <authorList>
            <person name="Liu W."/>
            <person name="Wang B."/>
        </authorList>
    </citation>
    <scope>NUCLEOTIDE SEQUENCE</scope>
    <source>
        <strain evidence="9">44XB</strain>
    </source>
</reference>
<keyword evidence="2 7" id="KW-0812">Transmembrane</keyword>
<evidence type="ECO:0000256" key="2">
    <source>
        <dbReference type="ARBA" id="ARBA00022692"/>
    </source>
</evidence>
<dbReference type="InterPro" id="IPR007816">
    <property type="entry name" value="ResB-like_domain"/>
</dbReference>
<dbReference type="Proteomes" id="UP001180087">
    <property type="component" value="Chromosome"/>
</dbReference>
<feature type="compositionally biased region" description="Basic and acidic residues" evidence="6">
    <location>
        <begin position="542"/>
        <end position="555"/>
    </location>
</feature>
<evidence type="ECO:0000259" key="8">
    <source>
        <dbReference type="Pfam" id="PF05140"/>
    </source>
</evidence>
<dbReference type="EMBL" id="CP129113">
    <property type="protein sequence ID" value="WLV23471.1"/>
    <property type="molecule type" value="Genomic_DNA"/>
</dbReference>
<evidence type="ECO:0000313" key="9">
    <source>
        <dbReference type="EMBL" id="WLV23471.1"/>
    </source>
</evidence>
<evidence type="ECO:0000256" key="3">
    <source>
        <dbReference type="ARBA" id="ARBA00022748"/>
    </source>
</evidence>
<dbReference type="InterPro" id="IPR023494">
    <property type="entry name" value="Cyt_c_bgen_Ccs1/CcsB/ResB"/>
</dbReference>
<evidence type="ECO:0000256" key="7">
    <source>
        <dbReference type="SAM" id="Phobius"/>
    </source>
</evidence>
<evidence type="ECO:0000256" key="1">
    <source>
        <dbReference type="ARBA" id="ARBA00004141"/>
    </source>
</evidence>
<feature type="transmembrane region" description="Helical" evidence="7">
    <location>
        <begin position="217"/>
        <end position="239"/>
    </location>
</feature>
<dbReference type="Pfam" id="PF05140">
    <property type="entry name" value="ResB"/>
    <property type="match status" value="1"/>
</dbReference>
<gene>
    <name evidence="9" type="ORF">QR721_07325</name>
</gene>
<keyword evidence="3" id="KW-0201">Cytochrome c-type biogenesis</keyword>
<protein>
    <submittedName>
        <fullName evidence="9">Cytochrome c biogenesis protein ResB</fullName>
    </submittedName>
</protein>
<feature type="transmembrane region" description="Helical" evidence="7">
    <location>
        <begin position="68"/>
        <end position="86"/>
    </location>
</feature>
<organism evidence="9 10">
    <name type="scientific">Aciduricibacillus chroicocephali</name>
    <dbReference type="NCBI Taxonomy" id="3054939"/>
    <lineage>
        <taxon>Bacteria</taxon>
        <taxon>Bacillati</taxon>
        <taxon>Bacillota</taxon>
        <taxon>Bacilli</taxon>
        <taxon>Bacillales</taxon>
        <taxon>Bacillaceae</taxon>
        <taxon>Aciduricibacillus</taxon>
    </lineage>
</organism>
<evidence type="ECO:0000256" key="6">
    <source>
        <dbReference type="SAM" id="MobiDB-lite"/>
    </source>
</evidence>
<comment type="subcellular location">
    <subcellularLocation>
        <location evidence="1">Membrane</location>
        <topology evidence="1">Multi-pass membrane protein</topology>
    </subcellularLocation>
</comment>
<feature type="region of interest" description="Disordered" evidence="6">
    <location>
        <begin position="531"/>
        <end position="555"/>
    </location>
</feature>
<name>A0ABY9KRV0_9BACI</name>
<feature type="domain" description="ResB-like" evidence="8">
    <location>
        <begin position="66"/>
        <end position="525"/>
    </location>
</feature>
<dbReference type="RefSeq" id="WP_348025538.1">
    <property type="nucleotide sequence ID" value="NZ_CP129113.1"/>
</dbReference>
<keyword evidence="4 7" id="KW-1133">Transmembrane helix</keyword>
<accession>A0ABY9KRV0</accession>
<proteinExistence type="predicted"/>
<evidence type="ECO:0000256" key="4">
    <source>
        <dbReference type="ARBA" id="ARBA00022989"/>
    </source>
</evidence>
<sequence length="555" mass="63865">MNRIKCECGHVNPEGTVLCEACGKPIDEKEYNSGGLANMRYDGSARRSQVYQTSIVDRVWAFFSSVKVGIWLIVLTLVASAIGTLLPQEMYIPAEAVSRDPSIFYEDRYGLPGKIYYQLGFHNLYSSWWYITLVALIGISLVICSLDRVVPLYRALKKQKPKRHEMFLRKQRLFSVTEGIEHKAELTDNLRKQRYRIREEDGHIAAEKGRFSRWGPYINHIGLIIILLASILRFTPLMYKDAAVSVREGERIVIPGTDGAYYIENEKFILETYGEKDEKFKDAIEKRGDVAKNYQTNAVIYKTKEGAVPGEDPKLEQYKSGEIRMNQPLKFDGYALYQRNYQLNEFKDMTFKLVPKDNRDAKPVDSFKVDLTSPEKEYKLKDGYKVQLTQFYPDYFLNEDKEGGPQPDSKSPYPRNPAFVFSVYEKDAKNPEVSFAGIGQNIDASGKNKYKLAIADFTTRNVSGLTVRRDYTLPFYIIGAAIFMIGVIQGMYWQHRRVWIHPTDDGKLLLAAHTNKNWFSLQRDIERAIGNLPINSPEDQQELDKERDRESGENE</sequence>
<keyword evidence="10" id="KW-1185">Reference proteome</keyword>
<dbReference type="PANTHER" id="PTHR31566">
    <property type="entry name" value="CYTOCHROME C BIOGENESIS PROTEIN CCS1, CHLOROPLASTIC"/>
    <property type="match status" value="1"/>
</dbReference>
<feature type="transmembrane region" description="Helical" evidence="7">
    <location>
        <begin position="473"/>
        <end position="493"/>
    </location>
</feature>
<evidence type="ECO:0000313" key="10">
    <source>
        <dbReference type="Proteomes" id="UP001180087"/>
    </source>
</evidence>
<feature type="transmembrane region" description="Helical" evidence="7">
    <location>
        <begin position="128"/>
        <end position="150"/>
    </location>
</feature>
<keyword evidence="5 7" id="KW-0472">Membrane</keyword>
<dbReference type="PANTHER" id="PTHR31566:SF0">
    <property type="entry name" value="CYTOCHROME C BIOGENESIS PROTEIN CCS1, CHLOROPLASTIC"/>
    <property type="match status" value="1"/>
</dbReference>
<evidence type="ECO:0000256" key="5">
    <source>
        <dbReference type="ARBA" id="ARBA00023136"/>
    </source>
</evidence>